<protein>
    <submittedName>
        <fullName evidence="1">Uncharacterized protein</fullName>
    </submittedName>
</protein>
<gene>
    <name evidence="1" type="ORF">SDC9_192646</name>
</gene>
<name>A0A645I3P1_9ZZZZ</name>
<organism evidence="1">
    <name type="scientific">bioreactor metagenome</name>
    <dbReference type="NCBI Taxonomy" id="1076179"/>
    <lineage>
        <taxon>unclassified sequences</taxon>
        <taxon>metagenomes</taxon>
        <taxon>ecological metagenomes</taxon>
    </lineage>
</organism>
<reference evidence="1" key="1">
    <citation type="submission" date="2019-08" db="EMBL/GenBank/DDBJ databases">
        <authorList>
            <person name="Kucharzyk K."/>
            <person name="Murdoch R.W."/>
            <person name="Higgins S."/>
            <person name="Loffler F."/>
        </authorList>
    </citation>
    <scope>NUCLEOTIDE SEQUENCE</scope>
</reference>
<dbReference type="EMBL" id="VSSQ01104696">
    <property type="protein sequence ID" value="MPN45079.1"/>
    <property type="molecule type" value="Genomic_DNA"/>
</dbReference>
<dbReference type="AlphaFoldDB" id="A0A645I3P1"/>
<evidence type="ECO:0000313" key="1">
    <source>
        <dbReference type="EMBL" id="MPN45079.1"/>
    </source>
</evidence>
<accession>A0A645I3P1</accession>
<proteinExistence type="predicted"/>
<comment type="caution">
    <text evidence="1">The sequence shown here is derived from an EMBL/GenBank/DDBJ whole genome shotgun (WGS) entry which is preliminary data.</text>
</comment>
<sequence length="171" mass="18601">MPQAFAVDEQIILLARQCRMSVLDDELAVRGTLEDAREQALLELPCQRCPVASRHFKAAVDHRLVSVGVYTQTGIALLAADVRTADGGHEELLVIRVELDLKKALQALLLLQCLNPPRVDVLGQLGSHGICLFGAMGPLEPNKDGVSVSINNFVSALFDQIPCELHHFVAT</sequence>